<dbReference type="AlphaFoldDB" id="A0AAJ5IBU7"/>
<accession>A0AAJ5IBU7</accession>
<dbReference type="Proteomes" id="UP001058744">
    <property type="component" value="Chromosome"/>
</dbReference>
<sequence length="155" mass="16919">MKKARGSSGFHFPHPFPSHTTALAGARLAFHAQFGHCAWHPANAAMRKTHVSATRTIWRSRCLRCASCIEESEQVGGICYECQPAEAGEQPAFPVQAGDYGGHGTCFGLTIRDYFAAKAMQGWTSNPLPNDSSIHEVAEWAYRQADAMLAARVKP</sequence>
<dbReference type="EMBL" id="CP101700">
    <property type="protein sequence ID" value="UUC20768.1"/>
    <property type="molecule type" value="Genomic_DNA"/>
</dbReference>
<reference evidence="1" key="1">
    <citation type="submission" date="2022-07" db="EMBL/GenBank/DDBJ databases">
        <title>Complete genome of MD9.</title>
        <authorList>
            <person name="Cao G."/>
        </authorList>
    </citation>
    <scope>NUCLEOTIDE SEQUENCE</scope>
    <source>
        <strain evidence="1">MD9</strain>
    </source>
</reference>
<protein>
    <submittedName>
        <fullName evidence="1">Uncharacterized protein</fullName>
    </submittedName>
</protein>
<evidence type="ECO:0000313" key="1">
    <source>
        <dbReference type="EMBL" id="UUC20768.1"/>
    </source>
</evidence>
<proteinExistence type="predicted"/>
<dbReference type="RefSeq" id="WP_256382050.1">
    <property type="nucleotide sequence ID" value="NZ_CP101700.1"/>
</dbReference>
<name>A0AAJ5IBU7_9PSED</name>
<organism evidence="1 2">
    <name type="scientific">Pseudomonas asiatica</name>
    <dbReference type="NCBI Taxonomy" id="2219225"/>
    <lineage>
        <taxon>Bacteria</taxon>
        <taxon>Pseudomonadati</taxon>
        <taxon>Pseudomonadota</taxon>
        <taxon>Gammaproteobacteria</taxon>
        <taxon>Pseudomonadales</taxon>
        <taxon>Pseudomonadaceae</taxon>
        <taxon>Pseudomonas</taxon>
    </lineage>
</organism>
<evidence type="ECO:0000313" key="2">
    <source>
        <dbReference type="Proteomes" id="UP001058744"/>
    </source>
</evidence>
<gene>
    <name evidence="1" type="ORF">NOV18_09925</name>
</gene>